<dbReference type="Proteomes" id="UP000008177">
    <property type="component" value="Unplaced contigs"/>
</dbReference>
<reference evidence="2" key="1">
    <citation type="journal article" date="2011" name="PLoS Genet.">
        <title>Genomic analysis of the necrotrophic fungal pathogens Sclerotinia sclerotiorum and Botrytis cinerea.</title>
        <authorList>
            <person name="Amselem J."/>
            <person name="Cuomo C.A."/>
            <person name="van Kan J.A."/>
            <person name="Viaud M."/>
            <person name="Benito E.P."/>
            <person name="Couloux A."/>
            <person name="Coutinho P.M."/>
            <person name="de Vries R.P."/>
            <person name="Dyer P.S."/>
            <person name="Fillinger S."/>
            <person name="Fournier E."/>
            <person name="Gout L."/>
            <person name="Hahn M."/>
            <person name="Kohn L."/>
            <person name="Lapalu N."/>
            <person name="Plummer K.M."/>
            <person name="Pradier J.M."/>
            <person name="Quevillon E."/>
            <person name="Sharon A."/>
            <person name="Simon A."/>
            <person name="ten Have A."/>
            <person name="Tudzynski B."/>
            <person name="Tudzynski P."/>
            <person name="Wincker P."/>
            <person name="Andrew M."/>
            <person name="Anthouard V."/>
            <person name="Beever R.E."/>
            <person name="Beffa R."/>
            <person name="Benoit I."/>
            <person name="Bouzid O."/>
            <person name="Brault B."/>
            <person name="Chen Z."/>
            <person name="Choquer M."/>
            <person name="Collemare J."/>
            <person name="Cotton P."/>
            <person name="Danchin E.G."/>
            <person name="Da Silva C."/>
            <person name="Gautier A."/>
            <person name="Giraud C."/>
            <person name="Giraud T."/>
            <person name="Gonzalez C."/>
            <person name="Grossetete S."/>
            <person name="Guldener U."/>
            <person name="Henrissat B."/>
            <person name="Howlett B.J."/>
            <person name="Kodira C."/>
            <person name="Kretschmer M."/>
            <person name="Lappartient A."/>
            <person name="Leroch M."/>
            <person name="Levis C."/>
            <person name="Mauceli E."/>
            <person name="Neuveglise C."/>
            <person name="Oeser B."/>
            <person name="Pearson M."/>
            <person name="Poulain J."/>
            <person name="Poussereau N."/>
            <person name="Quesneville H."/>
            <person name="Rascle C."/>
            <person name="Schumacher J."/>
            <person name="Segurens B."/>
            <person name="Sexton A."/>
            <person name="Silva E."/>
            <person name="Sirven C."/>
            <person name="Soanes D.M."/>
            <person name="Talbot N.J."/>
            <person name="Templeton M."/>
            <person name="Yandava C."/>
            <person name="Yarden O."/>
            <person name="Zeng Q."/>
            <person name="Rollins J.A."/>
            <person name="Lebrun M.H."/>
            <person name="Dickman M."/>
        </authorList>
    </citation>
    <scope>NUCLEOTIDE SEQUENCE [LARGE SCALE GENOMIC DNA]</scope>
    <source>
        <strain evidence="2">T4</strain>
    </source>
</reference>
<protein>
    <submittedName>
        <fullName evidence="1">Uncharacterized protein</fullName>
    </submittedName>
</protein>
<evidence type="ECO:0000313" key="2">
    <source>
        <dbReference type="Proteomes" id="UP000008177"/>
    </source>
</evidence>
<organism evidence="1 2">
    <name type="scientific">Botryotinia fuckeliana (strain T4)</name>
    <name type="common">Noble rot fungus</name>
    <name type="synonym">Botrytis cinerea</name>
    <dbReference type="NCBI Taxonomy" id="999810"/>
    <lineage>
        <taxon>Eukaryota</taxon>
        <taxon>Fungi</taxon>
        <taxon>Dikarya</taxon>
        <taxon>Ascomycota</taxon>
        <taxon>Pezizomycotina</taxon>
        <taxon>Leotiomycetes</taxon>
        <taxon>Helotiales</taxon>
        <taxon>Sclerotiniaceae</taxon>
        <taxon>Botrytis</taxon>
    </lineage>
</organism>
<dbReference type="HOGENOM" id="CLU_2978825_0_0_1"/>
<gene>
    <name evidence="1" type="ORF">BofuT4_uP074730.1</name>
</gene>
<proteinExistence type="predicted"/>
<dbReference type="EMBL" id="FQ790247">
    <property type="protein sequence ID" value="CCD42671.1"/>
    <property type="molecule type" value="Genomic_DNA"/>
</dbReference>
<name>G2XP65_BOTF4</name>
<sequence length="58" mass="6596">MSDEQSFSVFYTNLEYLGVACFKPSREMVAAMKTKITPNLQRLPLGDLNHCELDDVEV</sequence>
<dbReference type="InParanoid" id="G2XP65"/>
<evidence type="ECO:0000313" key="1">
    <source>
        <dbReference type="EMBL" id="CCD42671.1"/>
    </source>
</evidence>
<accession>G2XP65</accession>
<dbReference type="AlphaFoldDB" id="G2XP65"/>